<reference evidence="2 3" key="1">
    <citation type="submission" date="2016-07" db="EMBL/GenBank/DDBJ databases">
        <title>Multiple horizontal gene transfer events from other fungi enriched the ability of initially mycotrophic Trichoderma (Ascomycota) to feed on dead plant biomass.</title>
        <authorList>
            <consortium name="DOE Joint Genome Institute"/>
            <person name="Aerts A."/>
            <person name="Atanasova L."/>
            <person name="Chenthamara K."/>
            <person name="Zhang J."/>
            <person name="Grujic M."/>
            <person name="Henrissat B."/>
            <person name="Kuo A."/>
            <person name="Salamov A."/>
            <person name="Lipzen A."/>
            <person name="Labutti K."/>
            <person name="Barry K."/>
            <person name="Miao Y."/>
            <person name="Rahimi M.J."/>
            <person name="Shen Q."/>
            <person name="Grigoriev I.V."/>
            <person name="Kubicek C.P."/>
            <person name="Druzhinina I.S."/>
        </authorList>
    </citation>
    <scope>NUCLEOTIDE SEQUENCE [LARGE SCALE GENOMIC DNA]</scope>
    <source>
        <strain evidence="2 3">CBS 433.97</strain>
    </source>
</reference>
<dbReference type="AlphaFoldDB" id="A0A2T3ZEM5"/>
<dbReference type="EMBL" id="KZ679259">
    <property type="protein sequence ID" value="PTB43256.1"/>
    <property type="molecule type" value="Genomic_DNA"/>
</dbReference>
<keyword evidence="1" id="KW-0472">Membrane</keyword>
<name>A0A2T3ZEM5_TRIA4</name>
<sequence length="124" mass="14036">MSRFSCPLIFDTRTSSSPRVAHARHVTGTDTLRFPRNLEVTDLGCCKLYFVPVAAALLVGAVLVRPWPSLVTALHWLLLALANTTRWVCLLLPLLLLMLLFARELREHSKLCSFSSRRFCRLQA</sequence>
<accession>A0A2T3ZEM5</accession>
<feature type="transmembrane region" description="Helical" evidence="1">
    <location>
        <begin position="73"/>
        <end position="101"/>
    </location>
</feature>
<gene>
    <name evidence="2" type="ORF">M441DRAFT_368847</name>
</gene>
<organism evidence="2 3">
    <name type="scientific">Trichoderma asperellum (strain ATCC 204424 / CBS 433.97 / NBRC 101777)</name>
    <dbReference type="NCBI Taxonomy" id="1042311"/>
    <lineage>
        <taxon>Eukaryota</taxon>
        <taxon>Fungi</taxon>
        <taxon>Dikarya</taxon>
        <taxon>Ascomycota</taxon>
        <taxon>Pezizomycotina</taxon>
        <taxon>Sordariomycetes</taxon>
        <taxon>Hypocreomycetidae</taxon>
        <taxon>Hypocreales</taxon>
        <taxon>Hypocreaceae</taxon>
        <taxon>Trichoderma</taxon>
    </lineage>
</organism>
<evidence type="ECO:0000256" key="1">
    <source>
        <dbReference type="SAM" id="Phobius"/>
    </source>
</evidence>
<keyword evidence="1" id="KW-1133">Transmembrane helix</keyword>
<keyword evidence="3" id="KW-1185">Reference proteome</keyword>
<evidence type="ECO:0000313" key="2">
    <source>
        <dbReference type="EMBL" id="PTB43256.1"/>
    </source>
</evidence>
<evidence type="ECO:0000313" key="3">
    <source>
        <dbReference type="Proteomes" id="UP000240493"/>
    </source>
</evidence>
<proteinExistence type="predicted"/>
<feature type="transmembrane region" description="Helical" evidence="1">
    <location>
        <begin position="48"/>
        <end position="67"/>
    </location>
</feature>
<keyword evidence="1" id="KW-0812">Transmembrane</keyword>
<dbReference type="Proteomes" id="UP000240493">
    <property type="component" value="Unassembled WGS sequence"/>
</dbReference>
<protein>
    <submittedName>
        <fullName evidence="2">Uncharacterized protein</fullName>
    </submittedName>
</protein>